<evidence type="ECO:0000256" key="2">
    <source>
        <dbReference type="ARBA" id="ARBA00022692"/>
    </source>
</evidence>
<keyword evidence="3" id="KW-1133">Transmembrane helix</keyword>
<evidence type="ECO:0000256" key="3">
    <source>
        <dbReference type="ARBA" id="ARBA00022989"/>
    </source>
</evidence>
<comment type="caution">
    <text evidence="8">The sequence shown here is derived from an EMBL/GenBank/DDBJ whole genome shotgun (WGS) entry which is preliminary data.</text>
</comment>
<dbReference type="PROSITE" id="PS51469">
    <property type="entry name" value="SUN"/>
    <property type="match status" value="1"/>
</dbReference>
<feature type="chain" id="PRO_5028942859" description="SUN domain-containing protein" evidence="6">
    <location>
        <begin position="22"/>
        <end position="975"/>
    </location>
</feature>
<protein>
    <recommendedName>
        <fullName evidence="7">SUN domain-containing protein</fullName>
    </recommendedName>
</protein>
<feature type="region of interest" description="Disordered" evidence="5">
    <location>
        <begin position="787"/>
        <end position="975"/>
    </location>
</feature>
<keyword evidence="4" id="KW-0472">Membrane</keyword>
<feature type="compositionally biased region" description="Basic residues" evidence="5">
    <location>
        <begin position="749"/>
        <end position="759"/>
    </location>
</feature>
<organism evidence="8 9">
    <name type="scientific">Vanrija humicola</name>
    <name type="common">Yeast</name>
    <name type="synonym">Cryptococcus humicola</name>
    <dbReference type="NCBI Taxonomy" id="5417"/>
    <lineage>
        <taxon>Eukaryota</taxon>
        <taxon>Fungi</taxon>
        <taxon>Dikarya</taxon>
        <taxon>Basidiomycota</taxon>
        <taxon>Agaricomycotina</taxon>
        <taxon>Tremellomycetes</taxon>
        <taxon>Trichosporonales</taxon>
        <taxon>Trichosporonaceae</taxon>
        <taxon>Vanrija</taxon>
    </lineage>
</organism>
<feature type="region of interest" description="Disordered" evidence="5">
    <location>
        <begin position="660"/>
        <end position="761"/>
    </location>
</feature>
<evidence type="ECO:0000256" key="4">
    <source>
        <dbReference type="ARBA" id="ARBA00023136"/>
    </source>
</evidence>
<feature type="region of interest" description="Disordered" evidence="5">
    <location>
        <begin position="382"/>
        <end position="423"/>
    </location>
</feature>
<feature type="compositionally biased region" description="Acidic residues" evidence="5">
    <location>
        <begin position="108"/>
        <end position="129"/>
    </location>
</feature>
<feature type="compositionally biased region" description="Basic and acidic residues" evidence="5">
    <location>
        <begin position="960"/>
        <end position="975"/>
    </location>
</feature>
<dbReference type="OrthoDB" id="266334at2759"/>
<dbReference type="GO" id="GO:0005737">
    <property type="term" value="C:cytoplasm"/>
    <property type="evidence" value="ECO:0007669"/>
    <property type="project" value="TreeGrafter"/>
</dbReference>
<evidence type="ECO:0000259" key="7">
    <source>
        <dbReference type="PROSITE" id="PS51469"/>
    </source>
</evidence>
<feature type="domain" description="SUN" evidence="7">
    <location>
        <begin position="193"/>
        <end position="367"/>
    </location>
</feature>
<feature type="compositionally biased region" description="Polar residues" evidence="5">
    <location>
        <begin position="696"/>
        <end position="714"/>
    </location>
</feature>
<evidence type="ECO:0000256" key="6">
    <source>
        <dbReference type="SAM" id="SignalP"/>
    </source>
</evidence>
<dbReference type="Proteomes" id="UP000473826">
    <property type="component" value="Unassembled WGS sequence"/>
</dbReference>
<name>A0A7D8YZE1_VANHU</name>
<dbReference type="PANTHER" id="PTHR12953:SF0">
    <property type="entry name" value="SUN DOMAIN-CONTAINING OSSIFICATION FACTOR"/>
    <property type="match status" value="1"/>
</dbReference>
<comment type="subcellular location">
    <subcellularLocation>
        <location evidence="1">Endomembrane system</location>
    </subcellularLocation>
</comment>
<dbReference type="PANTHER" id="PTHR12953">
    <property type="entry name" value="MEMBRANE PROTEIN CH1 RELATED"/>
    <property type="match status" value="1"/>
</dbReference>
<dbReference type="InterPro" id="IPR008979">
    <property type="entry name" value="Galactose-bd-like_sf"/>
</dbReference>
<dbReference type="InterPro" id="IPR012919">
    <property type="entry name" value="SUN_dom"/>
</dbReference>
<dbReference type="EMBL" id="QKWK01000006">
    <property type="protein sequence ID" value="TXT08980.1"/>
    <property type="molecule type" value="Genomic_DNA"/>
</dbReference>
<feature type="region of interest" description="Disordered" evidence="5">
    <location>
        <begin position="100"/>
        <end position="223"/>
    </location>
</feature>
<feature type="compositionally biased region" description="Polar residues" evidence="5">
    <location>
        <begin position="893"/>
        <end position="902"/>
    </location>
</feature>
<dbReference type="GO" id="GO:0016020">
    <property type="term" value="C:membrane"/>
    <property type="evidence" value="ECO:0007669"/>
    <property type="project" value="InterPro"/>
</dbReference>
<dbReference type="AlphaFoldDB" id="A0A7D8YZE1"/>
<gene>
    <name evidence="8" type="ORF">VHUM_02454</name>
</gene>
<feature type="compositionally biased region" description="Low complexity" evidence="5">
    <location>
        <begin position="200"/>
        <end position="213"/>
    </location>
</feature>
<proteinExistence type="predicted"/>
<dbReference type="InterPro" id="IPR045120">
    <property type="entry name" value="Suco/Slp1-like"/>
</dbReference>
<dbReference type="GO" id="GO:0034975">
    <property type="term" value="P:protein folding in endoplasmic reticulum"/>
    <property type="evidence" value="ECO:0007669"/>
    <property type="project" value="TreeGrafter"/>
</dbReference>
<feature type="compositionally biased region" description="Basic residues" evidence="5">
    <location>
        <begin position="815"/>
        <end position="827"/>
    </location>
</feature>
<feature type="compositionally biased region" description="Acidic residues" evidence="5">
    <location>
        <begin position="139"/>
        <end position="160"/>
    </location>
</feature>
<reference evidence="8 9" key="1">
    <citation type="journal article" date="2019" name="PLoS Genet.">
        <title>Convergent evolution of linked mating-type loci in basidiomycete fungi.</title>
        <authorList>
            <person name="Sun S."/>
            <person name="Coelho M.A."/>
            <person name="Heitman J."/>
            <person name="Nowrousian M."/>
        </authorList>
    </citation>
    <scope>NUCLEOTIDE SEQUENCE [LARGE SCALE GENOMIC DNA]</scope>
    <source>
        <strain evidence="8 9">CBS 4282</strain>
    </source>
</reference>
<feature type="compositionally biased region" description="Low complexity" evidence="5">
    <location>
        <begin position="798"/>
        <end position="814"/>
    </location>
</feature>
<feature type="compositionally biased region" description="Low complexity" evidence="5">
    <location>
        <begin position="718"/>
        <end position="735"/>
    </location>
</feature>
<sequence length="975" mass="107296">MRPPLPLHLVHLILAFTASASQDVFVPNPTSPTLRGVGRLDNNWTRLSPDPFERGGISVIEPWGWFHQQCPAHITRSDLPPPWVRADPAAVDAALRLEEQLADSGQEPTEEAGDDDDDDEDEEEEFESFEEWKRRKEAEEEDDDDEYCEPEDDAQSEGADEGASLPRSRDTTNDSEALAKTDAAPPSIPVEINSSTLGSTAAPGPNTPPAGGTDSKPLPLPHRYNYASPDCSARVLSSSPQTQHASSILHKSRDRYMLTPCRAQQHYVVVELCDEIRIEAMELAVWEFFSGVVREIRLSVGDEEAGDGPGAWTEVATFVGKNVRGVQSFQLSEPTSFHRFVRLDFPSFYGTEYYCPVSQLKVYGMNQMDAFKMEQKRLVAARGAREQEKARERELQREREREAEATQSRERDLKEREDDERRERELCELEKLVQEQARRMSGEALFSPEASVDCSVPSQAAAVVLSQPPASDDNNDIKPPSPPQAAENAEPNGGAVVAPSSPNSDKTAAAAPSDSSESIYAFIIRRLTALEGNSTLVARYIDEHGKALRTSLARAEKRWETAQARAVEDDAHRWEMERMRQEERLGRIVTTVERMKASMDSERRVVESHLRALHDELGYERRRSLVQLIIIIIIIGVGVATKSETIDELLRSLAEVRRRGATMEPRARHQKRLSTGPLAGIVIDVPTPSSSRDHSQPMSPAITPTVNASQQTAQLRFPSGSRSRGTPSLSRSSSLRRAENVSGSSSQSLHHHHHRRRLATRSVTIADPSTIVSAWDFADDEDAQSLVVPQTMTPTPNSRSRLSLHSRTTTGSGRRLARSSHLHAMRSRRGDESSDAEAGDGPSPNSSSSLASPVALVNGRAVRGNSPRLVRPARNDEHDDSQWGTEDGLSGDVASTSGSASASEVDDEAGGTMRRISPLAHRSADRTAAGSLSALGFQDDGPPEYNHTSTTETQPIPIRVPDDTKHNDTLHAHSL</sequence>
<evidence type="ECO:0000313" key="8">
    <source>
        <dbReference type="EMBL" id="TXT08980.1"/>
    </source>
</evidence>
<feature type="compositionally biased region" description="Polar residues" evidence="5">
    <location>
        <begin position="787"/>
        <end position="797"/>
    </location>
</feature>
<feature type="region of interest" description="Disordered" evidence="5">
    <location>
        <begin position="467"/>
        <end position="512"/>
    </location>
</feature>
<accession>A0A7D8YZE1</accession>
<keyword evidence="9" id="KW-1185">Reference proteome</keyword>
<dbReference type="Pfam" id="PF07738">
    <property type="entry name" value="Sad1_UNC"/>
    <property type="match status" value="1"/>
</dbReference>
<keyword evidence="2" id="KW-0812">Transmembrane</keyword>
<evidence type="ECO:0000256" key="5">
    <source>
        <dbReference type="SAM" id="MobiDB-lite"/>
    </source>
</evidence>
<feature type="compositionally biased region" description="Low complexity" evidence="5">
    <location>
        <begin position="843"/>
        <end position="858"/>
    </location>
</feature>
<dbReference type="Gene3D" id="2.60.120.260">
    <property type="entry name" value="Galactose-binding domain-like"/>
    <property type="match status" value="1"/>
</dbReference>
<feature type="signal peptide" evidence="6">
    <location>
        <begin position="1"/>
        <end position="21"/>
    </location>
</feature>
<evidence type="ECO:0000313" key="9">
    <source>
        <dbReference type="Proteomes" id="UP000473826"/>
    </source>
</evidence>
<evidence type="ECO:0000256" key="1">
    <source>
        <dbReference type="ARBA" id="ARBA00004308"/>
    </source>
</evidence>
<dbReference type="GO" id="GO:0012505">
    <property type="term" value="C:endomembrane system"/>
    <property type="evidence" value="ECO:0007669"/>
    <property type="project" value="UniProtKB-SubCell"/>
</dbReference>
<keyword evidence="6" id="KW-0732">Signal</keyword>
<dbReference type="SUPFAM" id="SSF49785">
    <property type="entry name" value="Galactose-binding domain-like"/>
    <property type="match status" value="1"/>
</dbReference>